<accession>A0ABQ7BIE8</accession>
<evidence type="ECO:0000313" key="2">
    <source>
        <dbReference type="Proteomes" id="UP000266723"/>
    </source>
</evidence>
<proteinExistence type="predicted"/>
<name>A0ABQ7BIE8_BRACR</name>
<dbReference type="EMBL" id="QGKV02001507">
    <property type="protein sequence ID" value="KAF3532098.1"/>
    <property type="molecule type" value="Genomic_DNA"/>
</dbReference>
<keyword evidence="2" id="KW-1185">Reference proteome</keyword>
<dbReference type="Proteomes" id="UP000266723">
    <property type="component" value="Unassembled WGS sequence"/>
</dbReference>
<protein>
    <submittedName>
        <fullName evidence="1">Uncharacterized protein</fullName>
    </submittedName>
</protein>
<organism evidence="1 2">
    <name type="scientific">Brassica cretica</name>
    <name type="common">Mustard</name>
    <dbReference type="NCBI Taxonomy" id="69181"/>
    <lineage>
        <taxon>Eukaryota</taxon>
        <taxon>Viridiplantae</taxon>
        <taxon>Streptophyta</taxon>
        <taxon>Embryophyta</taxon>
        <taxon>Tracheophyta</taxon>
        <taxon>Spermatophyta</taxon>
        <taxon>Magnoliopsida</taxon>
        <taxon>eudicotyledons</taxon>
        <taxon>Gunneridae</taxon>
        <taxon>Pentapetalae</taxon>
        <taxon>rosids</taxon>
        <taxon>malvids</taxon>
        <taxon>Brassicales</taxon>
        <taxon>Brassicaceae</taxon>
        <taxon>Brassiceae</taxon>
        <taxon>Brassica</taxon>
    </lineage>
</organism>
<gene>
    <name evidence="1" type="ORF">DY000_02043694</name>
</gene>
<comment type="caution">
    <text evidence="1">The sequence shown here is derived from an EMBL/GenBank/DDBJ whole genome shotgun (WGS) entry which is preliminary data.</text>
</comment>
<reference evidence="1 2" key="1">
    <citation type="journal article" date="2020" name="BMC Genomics">
        <title>Intraspecific diversification of the crop wild relative Brassica cretica Lam. using demographic model selection.</title>
        <authorList>
            <person name="Kioukis A."/>
            <person name="Michalopoulou V.A."/>
            <person name="Briers L."/>
            <person name="Pirintsos S."/>
            <person name="Studholme D.J."/>
            <person name="Pavlidis P."/>
            <person name="Sarris P.F."/>
        </authorList>
    </citation>
    <scope>NUCLEOTIDE SEQUENCE [LARGE SCALE GENOMIC DNA]</scope>
    <source>
        <strain evidence="2">cv. PFS-1207/04</strain>
    </source>
</reference>
<evidence type="ECO:0000313" key="1">
    <source>
        <dbReference type="EMBL" id="KAF3532098.1"/>
    </source>
</evidence>
<sequence>MDMLLELVRTGTWHVSTGHLINGSLSLSGNDLEKVYPWRQRFSWRRFYPPNTCGTTQSDTRRNDLEKVYPWRQRFSWRRFYPPNTCGTTQSDTRRNDLEKVYPWRQRFSWRRFYPPNTCGTTQSDTRRSVRQTTYMGSRLAVDDLPGSRLVNAENLDDLHFSRLRNDLEKVYPWRQRFSWRRFYPPNTCGTTQSDTRRQKLLVPCLCVSEYTV</sequence>